<evidence type="ECO:0000256" key="1">
    <source>
        <dbReference type="SAM" id="Phobius"/>
    </source>
</evidence>
<evidence type="ECO:0000313" key="2">
    <source>
        <dbReference type="EMBL" id="KAL3659459.1"/>
    </source>
</evidence>
<feature type="transmembrane region" description="Helical" evidence="1">
    <location>
        <begin position="169"/>
        <end position="191"/>
    </location>
</feature>
<feature type="transmembrane region" description="Helical" evidence="1">
    <location>
        <begin position="294"/>
        <end position="313"/>
    </location>
</feature>
<keyword evidence="1" id="KW-1133">Transmembrane helix</keyword>
<keyword evidence="1" id="KW-0472">Membrane</keyword>
<feature type="transmembrane region" description="Helical" evidence="1">
    <location>
        <begin position="203"/>
        <end position="223"/>
    </location>
</feature>
<comment type="caution">
    <text evidence="2">The sequence shown here is derived from an EMBL/GenBank/DDBJ whole genome shotgun (WGS) entry which is preliminary data.</text>
</comment>
<feature type="transmembrane region" description="Helical" evidence="1">
    <location>
        <begin position="107"/>
        <end position="128"/>
    </location>
</feature>
<dbReference type="AlphaFoldDB" id="A0ABD3EZF4"/>
<protein>
    <submittedName>
        <fullName evidence="2">Uncharacterized protein</fullName>
    </submittedName>
</protein>
<gene>
    <name evidence="2" type="ORF">V7S43_015451</name>
</gene>
<feature type="transmembrane region" description="Helical" evidence="1">
    <location>
        <begin position="140"/>
        <end position="163"/>
    </location>
</feature>
<keyword evidence="3" id="KW-1185">Reference proteome</keyword>
<accession>A0ABD3EZF4</accession>
<feature type="transmembrane region" description="Helical" evidence="1">
    <location>
        <begin position="515"/>
        <end position="548"/>
    </location>
</feature>
<proteinExistence type="predicted"/>
<evidence type="ECO:0000313" key="3">
    <source>
        <dbReference type="Proteomes" id="UP001632037"/>
    </source>
</evidence>
<organism evidence="2 3">
    <name type="scientific">Phytophthora oleae</name>
    <dbReference type="NCBI Taxonomy" id="2107226"/>
    <lineage>
        <taxon>Eukaryota</taxon>
        <taxon>Sar</taxon>
        <taxon>Stramenopiles</taxon>
        <taxon>Oomycota</taxon>
        <taxon>Peronosporomycetes</taxon>
        <taxon>Peronosporales</taxon>
        <taxon>Peronosporaceae</taxon>
        <taxon>Phytophthora</taxon>
    </lineage>
</organism>
<feature type="transmembrane region" description="Helical" evidence="1">
    <location>
        <begin position="68"/>
        <end position="87"/>
    </location>
</feature>
<feature type="transmembrane region" description="Helical" evidence="1">
    <location>
        <begin position="560"/>
        <end position="577"/>
    </location>
</feature>
<dbReference type="EMBL" id="JBIMZQ010000046">
    <property type="protein sequence ID" value="KAL3659459.1"/>
    <property type="molecule type" value="Genomic_DNA"/>
</dbReference>
<sequence>MQVASPAASPLTQQSSNVFRSVRSLTRRTTVFSKLTRIWLSTQVSHRGKYSIERLLALQEYTRRTSGLRVFLVCIGTPLPMIVFVVALECVPLQALSAGWEGNVGLWVRSAVIWGVIASTMLIELQHLIDEVQISVRQALFVLVCVMVGDTALCMTAAAYLAFPIPFMSILMVPPLLAIVAITLRIAFGAAGFNKLMQQPAQMFGFVLFIFAQALTLLIYPVYQVLFDAAVNTNFETSVMLLLPLVKMITRNIVASSIHYMEDMLPEAVIFTVDFFNAVYVATCMQRASSTITVTAIMAVDIFHTLYALRSLYRKASAIKRRMNRDMGSAISDLNLLEVGYSLCQYRDKFERQELSQILLRSCLPHKLSPTGKSFLSRLEKYPFKNAVKGHSRCNSSVLPDNSPSAGWKSAKCLTTKTYALSAINILPVKSLARDGSRTGSIISSYSVPPSQILQRTLGDLFTTECMILTEYLESFTPLFYASFLCVMVQLPNAQYHKELERITTENVNDTVRVVFLYGLLECVSFLVLVAVVRQTIGINALFHLAFVLETQTALIQSKLVVWMLLTLTCRIVHYGFDFSFRFSWIKR</sequence>
<name>A0ABD3EZF4_9STRA</name>
<dbReference type="Proteomes" id="UP001632037">
    <property type="component" value="Unassembled WGS sequence"/>
</dbReference>
<keyword evidence="1" id="KW-0812">Transmembrane</keyword>
<reference evidence="2 3" key="1">
    <citation type="submission" date="2024-09" db="EMBL/GenBank/DDBJ databases">
        <title>Genome sequencing and assembly of Phytophthora oleae, isolate VK10A, causative agent of rot of olive drupes.</title>
        <authorList>
            <person name="Conti Taguali S."/>
            <person name="Riolo M."/>
            <person name="La Spada F."/>
            <person name="Cacciola S.O."/>
            <person name="Dionisio G."/>
        </authorList>
    </citation>
    <scope>NUCLEOTIDE SEQUENCE [LARGE SCALE GENOMIC DNA]</scope>
    <source>
        <strain evidence="2 3">VK10A</strain>
    </source>
</reference>